<reference evidence="7" key="1">
    <citation type="submission" date="2022-11" db="EMBL/GenBank/DDBJ databases">
        <authorList>
            <person name="Petersen C."/>
        </authorList>
    </citation>
    <scope>NUCLEOTIDE SEQUENCE</scope>
    <source>
        <strain evidence="7">IBT 34128</strain>
    </source>
</reference>
<dbReference type="Pfam" id="PF01425">
    <property type="entry name" value="Amidase"/>
    <property type="match status" value="1"/>
</dbReference>
<evidence type="ECO:0000256" key="5">
    <source>
        <dbReference type="PIRSR" id="PIRSR001221-1"/>
    </source>
</evidence>
<evidence type="ECO:0000259" key="6">
    <source>
        <dbReference type="Pfam" id="PF01425"/>
    </source>
</evidence>
<comment type="similarity">
    <text evidence="2">Belongs to the amidase family.</text>
</comment>
<keyword evidence="8" id="KW-1185">Reference proteome</keyword>
<proteinExistence type="inferred from homology"/>
<evidence type="ECO:0000256" key="3">
    <source>
        <dbReference type="ARBA" id="ARBA00012922"/>
    </source>
</evidence>
<keyword evidence="4" id="KW-0378">Hydrolase</keyword>
<dbReference type="AlphaFoldDB" id="A0A9W9KR72"/>
<feature type="active site" description="Charge relay system" evidence="5">
    <location>
        <position position="132"/>
    </location>
</feature>
<dbReference type="PIRSF" id="PIRSF001221">
    <property type="entry name" value="Amidase_fungi"/>
    <property type="match status" value="1"/>
</dbReference>
<dbReference type="Proteomes" id="UP001141434">
    <property type="component" value="Unassembled WGS sequence"/>
</dbReference>
<feature type="active site" description="Acyl-ester intermediate" evidence="5">
    <location>
        <position position="231"/>
    </location>
</feature>
<dbReference type="RefSeq" id="XP_056516184.1">
    <property type="nucleotide sequence ID" value="XM_056651334.1"/>
</dbReference>
<protein>
    <recommendedName>
        <fullName evidence="3">amidase</fullName>
        <ecNumber evidence="3">3.5.1.4</ecNumber>
    </recommendedName>
</protein>
<dbReference type="InterPro" id="IPR036928">
    <property type="entry name" value="AS_sf"/>
</dbReference>
<organism evidence="7 8">
    <name type="scientific">Penicillium alfredii</name>
    <dbReference type="NCBI Taxonomy" id="1506179"/>
    <lineage>
        <taxon>Eukaryota</taxon>
        <taxon>Fungi</taxon>
        <taxon>Dikarya</taxon>
        <taxon>Ascomycota</taxon>
        <taxon>Pezizomycotina</taxon>
        <taxon>Eurotiomycetes</taxon>
        <taxon>Eurotiomycetidae</taxon>
        <taxon>Eurotiales</taxon>
        <taxon>Aspergillaceae</taxon>
        <taxon>Penicillium</taxon>
    </lineage>
</organism>
<name>A0A9W9KR72_9EURO</name>
<gene>
    <name evidence="7" type="ORF">NUU61_000751</name>
</gene>
<evidence type="ECO:0000256" key="2">
    <source>
        <dbReference type="ARBA" id="ARBA00009199"/>
    </source>
</evidence>
<evidence type="ECO:0000256" key="4">
    <source>
        <dbReference type="ARBA" id="ARBA00022801"/>
    </source>
</evidence>
<dbReference type="GO" id="GO:0004040">
    <property type="term" value="F:amidase activity"/>
    <property type="evidence" value="ECO:0007669"/>
    <property type="project" value="UniProtKB-EC"/>
</dbReference>
<evidence type="ECO:0000313" key="8">
    <source>
        <dbReference type="Proteomes" id="UP001141434"/>
    </source>
</evidence>
<dbReference type="OrthoDB" id="6428749at2759"/>
<reference evidence="7" key="2">
    <citation type="journal article" date="2023" name="IMA Fungus">
        <title>Comparative genomic study of the Penicillium genus elucidates a diverse pangenome and 15 lateral gene transfer events.</title>
        <authorList>
            <person name="Petersen C."/>
            <person name="Sorensen T."/>
            <person name="Nielsen M.R."/>
            <person name="Sondergaard T.E."/>
            <person name="Sorensen J.L."/>
            <person name="Fitzpatrick D.A."/>
            <person name="Frisvad J.C."/>
            <person name="Nielsen K.L."/>
        </authorList>
    </citation>
    <scope>NUCLEOTIDE SEQUENCE</scope>
    <source>
        <strain evidence="7">IBT 34128</strain>
    </source>
</reference>
<dbReference type="EC" id="3.5.1.4" evidence="3"/>
<dbReference type="InterPro" id="IPR020556">
    <property type="entry name" value="Amidase_CS"/>
</dbReference>
<feature type="active site" description="Charge relay system" evidence="5">
    <location>
        <position position="207"/>
    </location>
</feature>
<evidence type="ECO:0000256" key="1">
    <source>
        <dbReference type="ARBA" id="ARBA00001311"/>
    </source>
</evidence>
<accession>A0A9W9KR72</accession>
<dbReference type="PROSITE" id="PS00571">
    <property type="entry name" value="AMIDASES"/>
    <property type="match status" value="1"/>
</dbReference>
<dbReference type="SUPFAM" id="SSF75304">
    <property type="entry name" value="Amidase signature (AS) enzymes"/>
    <property type="match status" value="1"/>
</dbReference>
<dbReference type="InterPro" id="IPR023631">
    <property type="entry name" value="Amidase_dom"/>
</dbReference>
<dbReference type="Gene3D" id="3.90.1300.10">
    <property type="entry name" value="Amidase signature (AS) domain"/>
    <property type="match status" value="1"/>
</dbReference>
<feature type="domain" description="Amidase" evidence="6">
    <location>
        <begin position="76"/>
        <end position="525"/>
    </location>
</feature>
<dbReference type="EMBL" id="JAPMSZ010000001">
    <property type="protein sequence ID" value="KAJ5114992.1"/>
    <property type="molecule type" value="Genomic_DNA"/>
</dbReference>
<dbReference type="GeneID" id="81390502"/>
<evidence type="ECO:0000313" key="7">
    <source>
        <dbReference type="EMBL" id="KAJ5114992.1"/>
    </source>
</evidence>
<dbReference type="PANTHER" id="PTHR46072">
    <property type="entry name" value="AMIDASE-RELATED-RELATED"/>
    <property type="match status" value="1"/>
</dbReference>
<sequence length="548" mass="59883">MAAPTYQDLAAQKRAHQIALIPPEWRLDSVPSVESTPNALAYLREILSPAELALTEETNITVQLHKLSSGELSSLELTRAFAKRAALAHQLTTCCTEIFFEEAFKVARGLDEHLARTGKTVGPLHGLPISIKDLFTVKGVDTSIGWVGLTKNPATTDKSVARTLRRLGAVLYVKTNLPQSMMMSDSYNHVFGQCVHPLNRKLISGGSSGGEASLIAARGSVLGIGTDLGGSIRIPASLCGLYGLSPSQGRHPYERGSPQQDIVRSVAGPMSCSLATIERYMEALPFASPWEVDQHTAPIPWRTNLACPGAKRLKIAFVVDDGVVRVQPPIARAMREVIHALKAAGHEVIEWDASTHNHAYALWEKAIFSDGGEACRKKTEMTGEPLIEGMLVGSPENTLTTSETHQLNADKYAYESFYLDRWVSSGIDGLIMPNTPWVGYKPWTWIKSHAYVGYTSIWNLLGYAALAVPVTTVSRTMDLPDEEWLGDVPKNASERFNIEQYDVDLVEGMPVGLQVVGGRFGEEKCIAVAKAIEHAMKRRNVTRASLLT</sequence>
<dbReference type="PANTHER" id="PTHR46072:SF1">
    <property type="entry name" value="AMIDASE"/>
    <property type="match status" value="1"/>
</dbReference>
<comment type="catalytic activity">
    <reaction evidence="1">
        <text>a monocarboxylic acid amide + H2O = a monocarboxylate + NH4(+)</text>
        <dbReference type="Rhea" id="RHEA:12020"/>
        <dbReference type="ChEBI" id="CHEBI:15377"/>
        <dbReference type="ChEBI" id="CHEBI:28938"/>
        <dbReference type="ChEBI" id="CHEBI:35757"/>
        <dbReference type="ChEBI" id="CHEBI:83628"/>
        <dbReference type="EC" id="3.5.1.4"/>
    </reaction>
</comment>
<comment type="caution">
    <text evidence="7">The sequence shown here is derived from an EMBL/GenBank/DDBJ whole genome shotgun (WGS) entry which is preliminary data.</text>
</comment>